<organism evidence="2 3">
    <name type="scientific">Streptomyces triticagri</name>
    <dbReference type="NCBI Taxonomy" id="2293568"/>
    <lineage>
        <taxon>Bacteria</taxon>
        <taxon>Bacillati</taxon>
        <taxon>Actinomycetota</taxon>
        <taxon>Actinomycetes</taxon>
        <taxon>Kitasatosporales</taxon>
        <taxon>Streptomycetaceae</taxon>
        <taxon>Streptomyces</taxon>
    </lineage>
</organism>
<comment type="caution">
    <text evidence="2">The sequence shown here is derived from an EMBL/GenBank/DDBJ whole genome shotgun (WGS) entry which is preliminary data.</text>
</comment>
<name>A0A372M2H1_9ACTN</name>
<dbReference type="Gene3D" id="3.30.530.20">
    <property type="match status" value="1"/>
</dbReference>
<evidence type="ECO:0000313" key="2">
    <source>
        <dbReference type="EMBL" id="RFU84725.1"/>
    </source>
</evidence>
<dbReference type="InterPro" id="IPR019587">
    <property type="entry name" value="Polyketide_cyclase/dehydratase"/>
</dbReference>
<keyword evidence="3" id="KW-1185">Reference proteome</keyword>
<feature type="region of interest" description="Disordered" evidence="1">
    <location>
        <begin position="279"/>
        <end position="310"/>
    </location>
</feature>
<evidence type="ECO:0000256" key="1">
    <source>
        <dbReference type="SAM" id="MobiDB-lite"/>
    </source>
</evidence>
<protein>
    <submittedName>
        <fullName evidence="2">DUF2867 domain-containing protein</fullName>
    </submittedName>
</protein>
<sequence>MALIHNVHEREISAPAAAAGALLDRLSADDDPIFPVPAWAPMRFDRPLGVGAVGGHGPVTYEVTEYEPGRRIRFDGTPPWDGYHELTIEPLGDGRCRVRHVLEMEFSGSRRLAWAVGIRPVHDTMIEELFDNIERVTTGSVTDPVRHSARVRLLRAAVWARPETVAIPERARLIRTALDRPAYEDAYRMPLHAGLPRDPAAWTGILRDAFPVIAREDGELLMRVDTSGVTARASILTDDDHVTLCTVASTQSWRGRLYWAAVKRVHPFMARTMLRRTHRTLSGSAPSAGERALSQTPQSPEGFDQSPSGV</sequence>
<dbReference type="Pfam" id="PF10604">
    <property type="entry name" value="Polyketide_cyc2"/>
    <property type="match status" value="1"/>
</dbReference>
<accession>A0A372M2H1</accession>
<dbReference type="InterPro" id="IPR021295">
    <property type="entry name" value="DUF2867"/>
</dbReference>
<dbReference type="Proteomes" id="UP000263094">
    <property type="component" value="Unassembled WGS sequence"/>
</dbReference>
<proteinExistence type="predicted"/>
<dbReference type="InterPro" id="IPR023393">
    <property type="entry name" value="START-like_dom_sf"/>
</dbReference>
<dbReference type="OrthoDB" id="7067492at2"/>
<reference evidence="2 3" key="1">
    <citation type="submission" date="2018-08" db="EMBL/GenBank/DDBJ databases">
        <title>Isolation, diversity and antifungal activity of Actinobacteria from wheat.</title>
        <authorList>
            <person name="Han C."/>
        </authorList>
    </citation>
    <scope>NUCLEOTIDE SEQUENCE [LARGE SCALE GENOMIC DNA]</scope>
    <source>
        <strain evidence="2 3">NEAU-YY421</strain>
    </source>
</reference>
<evidence type="ECO:0000313" key="3">
    <source>
        <dbReference type="Proteomes" id="UP000263094"/>
    </source>
</evidence>
<dbReference type="RefSeq" id="WP_128557634.1">
    <property type="nucleotide sequence ID" value="NZ_QUAK01000114.1"/>
</dbReference>
<dbReference type="Pfam" id="PF11066">
    <property type="entry name" value="DUF2867"/>
    <property type="match status" value="1"/>
</dbReference>
<gene>
    <name evidence="2" type="ORF">DY218_20940</name>
</gene>
<dbReference type="SUPFAM" id="SSF55961">
    <property type="entry name" value="Bet v1-like"/>
    <property type="match status" value="1"/>
</dbReference>
<dbReference type="AlphaFoldDB" id="A0A372M2H1"/>
<dbReference type="EMBL" id="QUAK01000114">
    <property type="protein sequence ID" value="RFU84725.1"/>
    <property type="molecule type" value="Genomic_DNA"/>
</dbReference>
<feature type="compositionally biased region" description="Polar residues" evidence="1">
    <location>
        <begin position="293"/>
        <end position="310"/>
    </location>
</feature>